<gene>
    <name evidence="3" type="ORF">RND81_09G072800</name>
</gene>
<feature type="region of interest" description="Disordered" evidence="1">
    <location>
        <begin position="326"/>
        <end position="352"/>
    </location>
</feature>
<feature type="compositionally biased region" description="Polar residues" evidence="1">
    <location>
        <begin position="251"/>
        <end position="266"/>
    </location>
</feature>
<evidence type="ECO:0000256" key="1">
    <source>
        <dbReference type="SAM" id="MobiDB-lite"/>
    </source>
</evidence>
<dbReference type="Pfam" id="PF13650">
    <property type="entry name" value="Asp_protease_2"/>
    <property type="match status" value="1"/>
</dbReference>
<dbReference type="AlphaFoldDB" id="A0AAW1IJX1"/>
<dbReference type="InterPro" id="IPR005162">
    <property type="entry name" value="Retrotrans_gag_dom"/>
</dbReference>
<name>A0AAW1IJX1_SAPOF</name>
<sequence>MVDGGEDKPWKGDMDAIKAEIGLISYVVKNIATMLARQQKKKMIESESDSNSESGEDTRSQKDKRKDDDEKSLKLDIPEFNGDGDTEKFLDWIRQTERIFEYKDYDERKKFKVATLKLTKYASLWYENMKRQRRRDRNPKVETWEKLKKHLTKRFLPRDYEQDNYLKLTSLSQENSSVSDYIQEFEKMSIVCDLEEKQELRTARFIRGLNPNLAQRVEIQSYSNFDDACRLALKFEKEDKSRKTYNRDYARSSSTSSKPVATTSSSKETRKEDPKDKGRNAVVEIKEARLRRSFKCQGNGHIANECPQKRALTIQELINLVPNFVAPEPESEPIDVEDESDEEEVHEVEPYSDEEREALVLRNLHTEAAPAGTEQRERLFHSRCKVNNRICTLIVDSGSCTNVIARDVITKLKIPTKDHPKPYRLHCLDGNNGVMVKKQALISLQLGPYEDEILCDVIPMNACHILLGRPWQYDRKVEHDGRSNIYVVSKGKAKYRLKPLSLTQRNRPLMRDNLFHKANEAEEVVVRGEPTYTIGA</sequence>
<protein>
    <recommendedName>
        <fullName evidence="2">Retrotransposon gag domain-containing protein</fullName>
    </recommendedName>
</protein>
<comment type="caution">
    <text evidence="3">The sequence shown here is derived from an EMBL/GenBank/DDBJ whole genome shotgun (WGS) entry which is preliminary data.</text>
</comment>
<feature type="domain" description="Retrotransposon gag" evidence="2">
    <location>
        <begin position="112"/>
        <end position="211"/>
    </location>
</feature>
<reference evidence="3" key="1">
    <citation type="submission" date="2024-03" db="EMBL/GenBank/DDBJ databases">
        <title>WGS assembly of Saponaria officinalis var. Norfolk2.</title>
        <authorList>
            <person name="Jenkins J."/>
            <person name="Shu S."/>
            <person name="Grimwood J."/>
            <person name="Barry K."/>
            <person name="Goodstein D."/>
            <person name="Schmutz J."/>
            <person name="Leebens-Mack J."/>
            <person name="Osbourn A."/>
        </authorList>
    </citation>
    <scope>NUCLEOTIDE SEQUENCE [LARGE SCALE GENOMIC DNA]</scope>
    <source>
        <strain evidence="3">JIC</strain>
    </source>
</reference>
<feature type="region of interest" description="Disordered" evidence="1">
    <location>
        <begin position="42"/>
        <end position="77"/>
    </location>
</feature>
<accession>A0AAW1IJX1</accession>
<dbReference type="PANTHER" id="PTHR35046">
    <property type="entry name" value="ZINC KNUCKLE (CCHC-TYPE) FAMILY PROTEIN"/>
    <property type="match status" value="1"/>
</dbReference>
<feature type="compositionally biased region" description="Basic and acidic residues" evidence="1">
    <location>
        <begin position="267"/>
        <end position="281"/>
    </location>
</feature>
<feature type="compositionally biased region" description="Basic and acidic residues" evidence="1">
    <location>
        <begin position="56"/>
        <end position="77"/>
    </location>
</feature>
<dbReference type="SUPFAM" id="SSF50630">
    <property type="entry name" value="Acid proteases"/>
    <property type="match status" value="1"/>
</dbReference>
<dbReference type="Pfam" id="PF03732">
    <property type="entry name" value="Retrotrans_gag"/>
    <property type="match status" value="1"/>
</dbReference>
<dbReference type="PANTHER" id="PTHR35046:SF26">
    <property type="entry name" value="RNA-DIRECTED DNA POLYMERASE"/>
    <property type="match status" value="1"/>
</dbReference>
<proteinExistence type="predicted"/>
<dbReference type="EMBL" id="JBDFQZ010000009">
    <property type="protein sequence ID" value="KAK9689645.1"/>
    <property type="molecule type" value="Genomic_DNA"/>
</dbReference>
<dbReference type="Gene3D" id="2.40.70.10">
    <property type="entry name" value="Acid Proteases"/>
    <property type="match status" value="1"/>
</dbReference>
<dbReference type="CDD" id="cd00303">
    <property type="entry name" value="retropepsin_like"/>
    <property type="match status" value="1"/>
</dbReference>
<evidence type="ECO:0000313" key="3">
    <source>
        <dbReference type="EMBL" id="KAK9689645.1"/>
    </source>
</evidence>
<dbReference type="Proteomes" id="UP001443914">
    <property type="component" value="Unassembled WGS sequence"/>
</dbReference>
<feature type="compositionally biased region" description="Acidic residues" evidence="1">
    <location>
        <begin position="329"/>
        <end position="352"/>
    </location>
</feature>
<organism evidence="3 4">
    <name type="scientific">Saponaria officinalis</name>
    <name type="common">Common soapwort</name>
    <name type="synonym">Lychnis saponaria</name>
    <dbReference type="NCBI Taxonomy" id="3572"/>
    <lineage>
        <taxon>Eukaryota</taxon>
        <taxon>Viridiplantae</taxon>
        <taxon>Streptophyta</taxon>
        <taxon>Embryophyta</taxon>
        <taxon>Tracheophyta</taxon>
        <taxon>Spermatophyta</taxon>
        <taxon>Magnoliopsida</taxon>
        <taxon>eudicotyledons</taxon>
        <taxon>Gunneridae</taxon>
        <taxon>Pentapetalae</taxon>
        <taxon>Caryophyllales</taxon>
        <taxon>Caryophyllaceae</taxon>
        <taxon>Caryophylleae</taxon>
        <taxon>Saponaria</taxon>
    </lineage>
</organism>
<evidence type="ECO:0000259" key="2">
    <source>
        <dbReference type="Pfam" id="PF03732"/>
    </source>
</evidence>
<keyword evidence="4" id="KW-1185">Reference proteome</keyword>
<dbReference type="InterPro" id="IPR021109">
    <property type="entry name" value="Peptidase_aspartic_dom_sf"/>
</dbReference>
<feature type="region of interest" description="Disordered" evidence="1">
    <location>
        <begin position="243"/>
        <end position="281"/>
    </location>
</feature>
<evidence type="ECO:0000313" key="4">
    <source>
        <dbReference type="Proteomes" id="UP001443914"/>
    </source>
</evidence>